<dbReference type="AlphaFoldDB" id="A0A4Y2FK94"/>
<organism evidence="4 5">
    <name type="scientific">Araneus ventricosus</name>
    <name type="common">Orbweaver spider</name>
    <name type="synonym">Epeira ventricosa</name>
    <dbReference type="NCBI Taxonomy" id="182803"/>
    <lineage>
        <taxon>Eukaryota</taxon>
        <taxon>Metazoa</taxon>
        <taxon>Ecdysozoa</taxon>
        <taxon>Arthropoda</taxon>
        <taxon>Chelicerata</taxon>
        <taxon>Arachnida</taxon>
        <taxon>Araneae</taxon>
        <taxon>Araneomorphae</taxon>
        <taxon>Entelegynae</taxon>
        <taxon>Araneoidea</taxon>
        <taxon>Araneidae</taxon>
        <taxon>Araneus</taxon>
    </lineage>
</organism>
<evidence type="ECO:0000313" key="5">
    <source>
        <dbReference type="Proteomes" id="UP000499080"/>
    </source>
</evidence>
<keyword evidence="1" id="KW-0479">Metal-binding</keyword>
<protein>
    <recommendedName>
        <fullName evidence="3">C2H2-type domain-containing protein</fullName>
    </recommendedName>
</protein>
<accession>A0A4Y2FK94</accession>
<name>A0A4Y2FK94_ARAVE</name>
<keyword evidence="2" id="KW-0472">Membrane</keyword>
<keyword evidence="1" id="KW-0863">Zinc-finger</keyword>
<dbReference type="EMBL" id="BGPR01000979">
    <property type="protein sequence ID" value="GBM41922.1"/>
    <property type="molecule type" value="Genomic_DNA"/>
</dbReference>
<dbReference type="PROSITE" id="PS50157">
    <property type="entry name" value="ZINC_FINGER_C2H2_2"/>
    <property type="match status" value="1"/>
</dbReference>
<proteinExistence type="predicted"/>
<keyword evidence="1" id="KW-0862">Zinc</keyword>
<evidence type="ECO:0000256" key="2">
    <source>
        <dbReference type="SAM" id="Phobius"/>
    </source>
</evidence>
<dbReference type="Gene3D" id="3.30.160.60">
    <property type="entry name" value="Classic Zinc Finger"/>
    <property type="match status" value="1"/>
</dbReference>
<dbReference type="GO" id="GO:0008270">
    <property type="term" value="F:zinc ion binding"/>
    <property type="evidence" value="ECO:0007669"/>
    <property type="project" value="UniProtKB-KW"/>
</dbReference>
<dbReference type="InterPro" id="IPR013087">
    <property type="entry name" value="Znf_C2H2_type"/>
</dbReference>
<dbReference type="PANTHER" id="PTHR33936">
    <property type="entry name" value="PROTEIN CBG17840"/>
    <property type="match status" value="1"/>
</dbReference>
<gene>
    <name evidence="4" type="ORF">AVEN_142900_1</name>
</gene>
<evidence type="ECO:0000259" key="3">
    <source>
        <dbReference type="PROSITE" id="PS50157"/>
    </source>
</evidence>
<dbReference type="SMART" id="SM00355">
    <property type="entry name" value="ZnF_C2H2"/>
    <property type="match status" value="3"/>
</dbReference>
<dbReference type="PROSITE" id="PS00028">
    <property type="entry name" value="ZINC_FINGER_C2H2_1"/>
    <property type="match status" value="1"/>
</dbReference>
<dbReference type="Proteomes" id="UP000499080">
    <property type="component" value="Unassembled WGS sequence"/>
</dbReference>
<keyword evidence="2" id="KW-0812">Transmembrane</keyword>
<keyword evidence="2" id="KW-1133">Transmembrane helix</keyword>
<dbReference type="InterPro" id="IPR052797">
    <property type="entry name" value="RegFact_GeneExpr_CellDeath"/>
</dbReference>
<feature type="domain" description="C2H2-type" evidence="3">
    <location>
        <begin position="169"/>
        <end position="197"/>
    </location>
</feature>
<feature type="transmembrane region" description="Helical" evidence="2">
    <location>
        <begin position="468"/>
        <end position="489"/>
    </location>
</feature>
<reference evidence="4 5" key="1">
    <citation type="journal article" date="2019" name="Sci. Rep.">
        <title>Orb-weaving spider Araneus ventricosus genome elucidates the spidroin gene catalogue.</title>
        <authorList>
            <person name="Kono N."/>
            <person name="Nakamura H."/>
            <person name="Ohtoshi R."/>
            <person name="Moran D.A.P."/>
            <person name="Shinohara A."/>
            <person name="Yoshida Y."/>
            <person name="Fujiwara M."/>
            <person name="Mori M."/>
            <person name="Tomita M."/>
            <person name="Arakawa K."/>
        </authorList>
    </citation>
    <scope>NUCLEOTIDE SEQUENCE [LARGE SCALE GENOMIC DNA]</scope>
</reference>
<keyword evidence="5" id="KW-1185">Reference proteome</keyword>
<evidence type="ECO:0000256" key="1">
    <source>
        <dbReference type="PROSITE-ProRule" id="PRU00042"/>
    </source>
</evidence>
<dbReference type="PANTHER" id="PTHR33936:SF25">
    <property type="entry name" value="C2H2-TYPE DOMAIN-CONTAINING PROTEIN"/>
    <property type="match status" value="1"/>
</dbReference>
<sequence length="532" mass="61288">MPSFSVPAATSELSSAFSMPLPYHSQRPSLLQLVFSMQMFNIEVSNPFGVLESLSELENPVDNLLKVMSTQKNGGCAISKVCWESFPSYYLYKKHTNSSSCSLSLPMSGKVTYPRKCDTCLSTYFNKSSFSNHKRSCIEKSKLSDVINDSCSVTNNSPSSKLALSFPVYACEICFKTFSSKFSLNCHEEKCSSPAEPLYPRMCEKCSRFFKIRKSFYKHIKNCSTNTNSVIHYCPFPSCTNSFTYLSNFNKHMLSNHQLDEVKQFAFDSVSSFQIWLEQESASTFCSFRKYSGTRKEHSKSFHYYCCTFFDQSRSLEVPRKTTRKYSKGTIPAHINCPVRICACELSDKVEVTYYCDHNHYTGVENLKYLWLKQSTRDIIKTYLSFSVPIQKVQKMLRGELGSQDERNFFPIKEVFVSRKVIQAYLRSLENSMFPKDNLTSVVSIAECLRKENYDPILIFKLQNNLQLFMALLIWIFLPTCQTSFALCFQTEHQRVSNSDQVLCIDSTYKTNQYDFYFINLIVPDKYGKGCQ</sequence>
<comment type="caution">
    <text evidence="4">The sequence shown here is derived from an EMBL/GenBank/DDBJ whole genome shotgun (WGS) entry which is preliminary data.</text>
</comment>
<evidence type="ECO:0000313" key="4">
    <source>
        <dbReference type="EMBL" id="GBM41922.1"/>
    </source>
</evidence>
<dbReference type="OrthoDB" id="6601382at2759"/>